<dbReference type="InterPro" id="IPR004474">
    <property type="entry name" value="LytR_CpsA_psr"/>
</dbReference>
<gene>
    <name evidence="4" type="ORF">VAMP_144n153</name>
</gene>
<dbReference type="PANTHER" id="PTHR33392">
    <property type="entry name" value="POLYISOPRENYL-TEICHOIC ACID--PEPTIDOGLYCAN TEICHOIC ACID TRANSFERASE TAGU"/>
    <property type="match status" value="1"/>
</dbReference>
<dbReference type="Pfam" id="PF03816">
    <property type="entry name" value="LytR_cpsA_psr"/>
    <property type="match status" value="1"/>
</dbReference>
<dbReference type="RefSeq" id="WP_213349455.1">
    <property type="nucleotide sequence ID" value="NZ_JAEDAM010000048.1"/>
</dbReference>
<evidence type="ECO:0000256" key="2">
    <source>
        <dbReference type="SAM" id="Phobius"/>
    </source>
</evidence>
<dbReference type="Proteomes" id="UP000680365">
    <property type="component" value="Unassembled WGS sequence"/>
</dbReference>
<dbReference type="InterPro" id="IPR050922">
    <property type="entry name" value="LytR/CpsA/Psr_CW_biosynth"/>
</dbReference>
<dbReference type="EMBL" id="JAEDAM010000048">
    <property type="protein sequence ID" value="MBS8122162.1"/>
    <property type="molecule type" value="Genomic_DNA"/>
</dbReference>
<evidence type="ECO:0000313" key="4">
    <source>
        <dbReference type="EMBL" id="MBS8122162.1"/>
    </source>
</evidence>
<evidence type="ECO:0000259" key="3">
    <source>
        <dbReference type="Pfam" id="PF03816"/>
    </source>
</evidence>
<protein>
    <submittedName>
        <fullName evidence="4">Membrane-bound transcriptional regulator LytR</fullName>
    </submittedName>
</protein>
<comment type="similarity">
    <text evidence="1">Belongs to the LytR/CpsA/Psr (LCP) family.</text>
</comment>
<feature type="transmembrane region" description="Helical" evidence="2">
    <location>
        <begin position="25"/>
        <end position="48"/>
    </location>
</feature>
<proteinExistence type="inferred from homology"/>
<keyword evidence="2" id="KW-0812">Transmembrane</keyword>
<dbReference type="Gene3D" id="3.40.630.190">
    <property type="entry name" value="LCP protein"/>
    <property type="match status" value="1"/>
</dbReference>
<reference evidence="4 5" key="1">
    <citation type="journal article" date="2021" name="Nat. Commun.">
        <title>Reductive evolution and unique predatory mode in the CPR bacterium Vampirococcus lugosii.</title>
        <authorList>
            <person name="Moreira D."/>
            <person name="Zivanovic Y."/>
            <person name="Lopez-Archilla A.I."/>
            <person name="Iniesto M."/>
            <person name="Lopez-Garcia P."/>
        </authorList>
    </citation>
    <scope>NUCLEOTIDE SEQUENCE [LARGE SCALE GENOMIC DNA]</scope>
    <source>
        <strain evidence="4">Chiprana</strain>
    </source>
</reference>
<evidence type="ECO:0000313" key="5">
    <source>
        <dbReference type="Proteomes" id="UP000680365"/>
    </source>
</evidence>
<keyword evidence="5" id="KW-1185">Reference proteome</keyword>
<comment type="caution">
    <text evidence="4">The sequence shown here is derived from an EMBL/GenBank/DDBJ whole genome shotgun (WGS) entry which is preliminary data.</text>
</comment>
<dbReference type="NCBIfam" id="TIGR00350">
    <property type="entry name" value="lytR_cpsA_psr"/>
    <property type="match status" value="1"/>
</dbReference>
<dbReference type="PANTHER" id="PTHR33392:SF6">
    <property type="entry name" value="POLYISOPRENYL-TEICHOIC ACID--PEPTIDOGLYCAN TEICHOIC ACID TRANSFERASE TAGU"/>
    <property type="match status" value="1"/>
</dbReference>
<keyword evidence="2" id="KW-1133">Transmembrane helix</keyword>
<feature type="domain" description="Cell envelope-related transcriptional attenuator" evidence="3">
    <location>
        <begin position="99"/>
        <end position="258"/>
    </location>
</feature>
<sequence length="471" mass="53202">MAFKKKRLGTYGNLIYIFSKTKDSFISFMFFIKLSFISFSLFLIFYFANYAISFGQNFMSGLSNMIMSITESTVGEDLNVDEFGQINALILGYDHGYLADSIIVASYDVDLGSVSFLSIPRDLYISNPDVSYNGKINGLLPTIYNRTGEVSEGLNALISTINEITGINIDYYALIDFDGFIKLVDSLGGVEVDVPEKIVDHKYPTANGGYQTFIVEEGIQKFDGETALKYARSRQTTSDFSRSIRQQLLIKSIISQIVSVNNLVNIPNLQKLYGEFNSMLETNISFRQIISLISYVKELDIYNSAGLTADCDKSYFETTDIGCFLYYPQRSLFGGASVLLQQGANVSDFSNYKNIQDFAFFFLNNQEYLLEKPSIKVVNAVDPKTIRSKHGRLISIANNMAIELKQYGFDVIDTGNSDEYYEKNIVYVDDLNSYKSTISLLRIFIDIDEVLQSNELDAHMEIYLGNKFIEN</sequence>
<evidence type="ECO:0000256" key="1">
    <source>
        <dbReference type="ARBA" id="ARBA00006068"/>
    </source>
</evidence>
<keyword evidence="2" id="KW-0472">Membrane</keyword>
<organism evidence="4 5">
    <name type="scientific">Candidatus Vampirococcus lugosii</name>
    <dbReference type="NCBI Taxonomy" id="2789015"/>
    <lineage>
        <taxon>Bacteria</taxon>
        <taxon>Candidatus Absconditibacteriota</taxon>
        <taxon>Vampirococcus</taxon>
    </lineage>
</organism>
<name>A0ABS5QLT4_9BACT</name>
<accession>A0ABS5QLT4</accession>